<feature type="transmembrane region" description="Helical" evidence="1">
    <location>
        <begin position="132"/>
        <end position="154"/>
    </location>
</feature>
<keyword evidence="1" id="KW-0812">Transmembrane</keyword>
<sequence>MGRTTFAAVAVCVVATLAGSAATAHAQAEPTEMHYTASAVDKSVVLTTDIGALRAVDGHFEVRDPAGRLVVSMPLSYQSDNKVWPITARIDGRTATLTPGTDPATARPAPAELRDIAIDPQSTDFNTAVMNFATVAGLGVALGTLIGTTIGAALGCVAGGALVGAAAAVPTIGVLAVPGFLGGCLVTGAAAAPIGAIIGTIVLGVPAAVIGGLLFAGALGKQAAS</sequence>
<protein>
    <recommendedName>
        <fullName evidence="3">DUF8020 domain-containing protein</fullName>
    </recommendedName>
</protein>
<keyword evidence="5" id="KW-1185">Reference proteome</keyword>
<evidence type="ECO:0000313" key="5">
    <source>
        <dbReference type="Proteomes" id="UP000031364"/>
    </source>
</evidence>
<name>A0ABR4ZF34_9NOCA</name>
<feature type="signal peptide" evidence="2">
    <location>
        <begin position="1"/>
        <end position="26"/>
    </location>
</feature>
<evidence type="ECO:0000313" key="4">
    <source>
        <dbReference type="EMBL" id="KIA63794.1"/>
    </source>
</evidence>
<keyword evidence="2" id="KW-0732">Signal</keyword>
<feature type="domain" description="DUF8020" evidence="3">
    <location>
        <begin position="33"/>
        <end position="99"/>
    </location>
</feature>
<feature type="transmembrane region" description="Helical" evidence="1">
    <location>
        <begin position="161"/>
        <end position="181"/>
    </location>
</feature>
<keyword evidence="1" id="KW-1133">Transmembrane helix</keyword>
<gene>
    <name evidence="4" type="ORF">FG87_16965</name>
</gene>
<dbReference type="Proteomes" id="UP000031364">
    <property type="component" value="Unassembled WGS sequence"/>
</dbReference>
<evidence type="ECO:0000256" key="1">
    <source>
        <dbReference type="SAM" id="Phobius"/>
    </source>
</evidence>
<dbReference type="Pfam" id="PF26059">
    <property type="entry name" value="DUF8020"/>
    <property type="match status" value="1"/>
</dbReference>
<proteinExistence type="predicted"/>
<comment type="caution">
    <text evidence="4">The sequence shown here is derived from an EMBL/GenBank/DDBJ whole genome shotgun (WGS) entry which is preliminary data.</text>
</comment>
<evidence type="ECO:0000259" key="3">
    <source>
        <dbReference type="Pfam" id="PF26059"/>
    </source>
</evidence>
<reference evidence="4 5" key="1">
    <citation type="journal article" date="2014" name="Int. J. Syst. Evol. Microbiol.">
        <title>Nocardia vulneris sp. nov., isolated from wounds of human patients in North America.</title>
        <authorList>
            <person name="Lasker B.A."/>
            <person name="Bell M."/>
            <person name="Klenk H.P."/>
            <person name="Sproer C."/>
            <person name="Schumann C."/>
            <person name="Schumann P."/>
            <person name="Brown J.M."/>
        </authorList>
    </citation>
    <scope>NUCLEOTIDE SEQUENCE [LARGE SCALE GENOMIC DNA]</scope>
    <source>
        <strain evidence="4 5">W9851</strain>
    </source>
</reference>
<feature type="transmembrane region" description="Helical" evidence="1">
    <location>
        <begin position="193"/>
        <end position="219"/>
    </location>
</feature>
<evidence type="ECO:0000256" key="2">
    <source>
        <dbReference type="SAM" id="SignalP"/>
    </source>
</evidence>
<dbReference type="InterPro" id="IPR058333">
    <property type="entry name" value="DUF8020"/>
</dbReference>
<accession>A0ABR4ZF34</accession>
<keyword evidence="1" id="KW-0472">Membrane</keyword>
<feature type="chain" id="PRO_5046702416" description="DUF8020 domain-containing protein" evidence="2">
    <location>
        <begin position="27"/>
        <end position="225"/>
    </location>
</feature>
<dbReference type="EMBL" id="JNFP01000018">
    <property type="protein sequence ID" value="KIA63794.1"/>
    <property type="molecule type" value="Genomic_DNA"/>
</dbReference>
<organism evidence="4 5">
    <name type="scientific">Nocardia vulneris</name>
    <dbReference type="NCBI Taxonomy" id="1141657"/>
    <lineage>
        <taxon>Bacteria</taxon>
        <taxon>Bacillati</taxon>
        <taxon>Actinomycetota</taxon>
        <taxon>Actinomycetes</taxon>
        <taxon>Mycobacteriales</taxon>
        <taxon>Nocardiaceae</taxon>
        <taxon>Nocardia</taxon>
    </lineage>
</organism>
<dbReference type="RefSeq" id="WP_052280646.1">
    <property type="nucleotide sequence ID" value="NZ_BDCI01000010.1"/>
</dbReference>